<gene>
    <name evidence="10" type="ORF">U729_551</name>
</gene>
<evidence type="ECO:0000259" key="9">
    <source>
        <dbReference type="PROSITE" id="PS50930"/>
    </source>
</evidence>
<dbReference type="SUPFAM" id="SSF52172">
    <property type="entry name" value="CheY-like"/>
    <property type="match status" value="1"/>
</dbReference>
<dbReference type="eggNOG" id="COG3279">
    <property type="taxonomic scope" value="Bacteria"/>
</dbReference>
<keyword evidence="11" id="KW-1185">Reference proteome</keyword>
<dbReference type="PANTHER" id="PTHR37299:SF3">
    <property type="entry name" value="STAGE 0 SPORULATION PROTEIN A HOMOLOG"/>
    <property type="match status" value="1"/>
</dbReference>
<sequence length="237" mass="28055">MINIAICDDQDYDRKNLKQILEKISLRNNIRFNIEEFKSGKELLNIYKRDIPKFDVIFLDIILGDSNGIDVAKCILDLYSSIKFIILSSSKDFILDGYDISAINYIIKPSSIERIEKELLRAIDIQENNKKFYEINKNGNTVLLKLNNIYYFEVDHRKVNVYEKENVIDYYDRLDNVEKNLADKGFKRCHRSYVINISKIKELRSNEVKLLNEQIVPVGRKYKENLKETFFNYLQTV</sequence>
<keyword evidence="7" id="KW-0597">Phosphoprotein</keyword>
<dbReference type="OrthoDB" id="9802383at2"/>
<dbReference type="Gene3D" id="2.40.50.1020">
    <property type="entry name" value="LytTr DNA-binding domain"/>
    <property type="match status" value="1"/>
</dbReference>
<keyword evidence="3" id="KW-0902">Two-component regulatory system</keyword>
<organism evidence="10 11">
    <name type="scientific">Clostridium baratii str. Sullivan</name>
    <dbReference type="NCBI Taxonomy" id="1415775"/>
    <lineage>
        <taxon>Bacteria</taxon>
        <taxon>Bacillati</taxon>
        <taxon>Bacillota</taxon>
        <taxon>Clostridia</taxon>
        <taxon>Eubacteriales</taxon>
        <taxon>Clostridiaceae</taxon>
        <taxon>Clostridium</taxon>
    </lineage>
</organism>
<accession>A0A0A7FWK0</accession>
<keyword evidence="2" id="KW-0963">Cytoplasm</keyword>
<dbReference type="InterPro" id="IPR011006">
    <property type="entry name" value="CheY-like_superfamily"/>
</dbReference>
<dbReference type="GO" id="GO:0000156">
    <property type="term" value="F:phosphorelay response regulator activity"/>
    <property type="evidence" value="ECO:0007669"/>
    <property type="project" value="InterPro"/>
</dbReference>
<comment type="function">
    <text evidence="6">Required for high-level post-exponential phase expression of a series of secreted proteins.</text>
</comment>
<dbReference type="InterPro" id="IPR007492">
    <property type="entry name" value="LytTR_DNA-bd_dom"/>
</dbReference>
<dbReference type="EMBL" id="CP006905">
    <property type="protein sequence ID" value="AIY83958.1"/>
    <property type="molecule type" value="Genomic_DNA"/>
</dbReference>
<dbReference type="Pfam" id="PF00072">
    <property type="entry name" value="Response_reg"/>
    <property type="match status" value="1"/>
</dbReference>
<dbReference type="GO" id="GO:0003677">
    <property type="term" value="F:DNA binding"/>
    <property type="evidence" value="ECO:0007669"/>
    <property type="project" value="InterPro"/>
</dbReference>
<evidence type="ECO:0000256" key="4">
    <source>
        <dbReference type="ARBA" id="ARBA00023159"/>
    </source>
</evidence>
<keyword evidence="4" id="KW-0010">Activator</keyword>
<evidence type="ECO:0000256" key="1">
    <source>
        <dbReference type="ARBA" id="ARBA00018672"/>
    </source>
</evidence>
<dbReference type="InterPro" id="IPR001789">
    <property type="entry name" value="Sig_transdc_resp-reg_receiver"/>
</dbReference>
<dbReference type="PROSITE" id="PS50110">
    <property type="entry name" value="RESPONSE_REGULATORY"/>
    <property type="match status" value="1"/>
</dbReference>
<dbReference type="PROSITE" id="PS50930">
    <property type="entry name" value="HTH_LYTTR"/>
    <property type="match status" value="1"/>
</dbReference>
<evidence type="ECO:0000256" key="6">
    <source>
        <dbReference type="ARBA" id="ARBA00037164"/>
    </source>
</evidence>
<feature type="modified residue" description="4-aspartylphosphate" evidence="7">
    <location>
        <position position="60"/>
    </location>
</feature>
<dbReference type="Proteomes" id="UP000030635">
    <property type="component" value="Chromosome"/>
</dbReference>
<dbReference type="STRING" id="1561.NPD11_2440"/>
<dbReference type="KEGG" id="cbv:U729_551"/>
<dbReference type="SMART" id="SM00850">
    <property type="entry name" value="LytTR"/>
    <property type="match status" value="1"/>
</dbReference>
<evidence type="ECO:0000256" key="7">
    <source>
        <dbReference type="PROSITE-ProRule" id="PRU00169"/>
    </source>
</evidence>
<feature type="domain" description="HTH LytTR-type" evidence="9">
    <location>
        <begin position="133"/>
        <end position="232"/>
    </location>
</feature>
<name>A0A0A7FWK0_9CLOT</name>
<evidence type="ECO:0000256" key="3">
    <source>
        <dbReference type="ARBA" id="ARBA00023012"/>
    </source>
</evidence>
<dbReference type="InterPro" id="IPR046947">
    <property type="entry name" value="LytR-like"/>
</dbReference>
<evidence type="ECO:0000313" key="10">
    <source>
        <dbReference type="EMBL" id="AIY83958.1"/>
    </source>
</evidence>
<evidence type="ECO:0000256" key="2">
    <source>
        <dbReference type="ARBA" id="ARBA00022490"/>
    </source>
</evidence>
<evidence type="ECO:0000313" key="11">
    <source>
        <dbReference type="Proteomes" id="UP000030635"/>
    </source>
</evidence>
<dbReference type="Pfam" id="PF04397">
    <property type="entry name" value="LytTR"/>
    <property type="match status" value="1"/>
</dbReference>
<proteinExistence type="predicted"/>
<evidence type="ECO:0000259" key="8">
    <source>
        <dbReference type="PROSITE" id="PS50110"/>
    </source>
</evidence>
<reference evidence="10 11" key="1">
    <citation type="journal article" date="2015" name="Infect. Genet. Evol.">
        <title>Genomic sequences of six botulinum neurotoxin-producing strains representing three clostridial species illustrate the mobility and diversity of botulinum neurotoxin genes.</title>
        <authorList>
            <person name="Smith T.J."/>
            <person name="Hill K.K."/>
            <person name="Xie G."/>
            <person name="Foley B.T."/>
            <person name="Williamson C.H."/>
            <person name="Foster J.T."/>
            <person name="Johnson S.L."/>
            <person name="Chertkov O."/>
            <person name="Teshima H."/>
            <person name="Gibbons H.S."/>
            <person name="Johnsky L.A."/>
            <person name="Karavis M.A."/>
            <person name="Smith L.A."/>
        </authorList>
    </citation>
    <scope>NUCLEOTIDE SEQUENCE [LARGE SCALE GENOMIC DNA]</scope>
    <source>
        <strain evidence="10">Sullivan</strain>
    </source>
</reference>
<feature type="domain" description="Response regulatory" evidence="8">
    <location>
        <begin position="3"/>
        <end position="123"/>
    </location>
</feature>
<dbReference type="AlphaFoldDB" id="A0A0A7FWK0"/>
<protein>
    <recommendedName>
        <fullName evidence="1">Stage 0 sporulation protein A homolog</fullName>
    </recommendedName>
</protein>
<dbReference type="RefSeq" id="WP_039311422.1">
    <property type="nucleotide sequence ID" value="NZ_CP006905.1"/>
</dbReference>
<dbReference type="SMART" id="SM00448">
    <property type="entry name" value="REC"/>
    <property type="match status" value="1"/>
</dbReference>
<evidence type="ECO:0000256" key="5">
    <source>
        <dbReference type="ARBA" id="ARBA00024867"/>
    </source>
</evidence>
<dbReference type="Gene3D" id="3.40.50.2300">
    <property type="match status" value="1"/>
</dbReference>
<dbReference type="HOGENOM" id="CLU_000445_14_2_9"/>
<dbReference type="PANTHER" id="PTHR37299">
    <property type="entry name" value="TRANSCRIPTIONAL REGULATOR-RELATED"/>
    <property type="match status" value="1"/>
</dbReference>
<comment type="function">
    <text evidence="5">May play the central regulatory role in sporulation. It may be an element of the effector pathway responsible for the activation of sporulation genes in response to nutritional stress. Spo0A may act in concert with spo0H (a sigma factor) to control the expression of some genes that are critical to the sporulation process.</text>
</comment>